<proteinExistence type="predicted"/>
<name>A0A7W7G6S8_9ACTN</name>
<evidence type="ECO:0000313" key="1">
    <source>
        <dbReference type="EMBL" id="MBB4698377.1"/>
    </source>
</evidence>
<keyword evidence="2" id="KW-1185">Reference proteome</keyword>
<evidence type="ECO:0000313" key="2">
    <source>
        <dbReference type="Proteomes" id="UP000542742"/>
    </source>
</evidence>
<dbReference type="Proteomes" id="UP000542742">
    <property type="component" value="Unassembled WGS sequence"/>
</dbReference>
<reference evidence="1 2" key="1">
    <citation type="submission" date="2020-08" db="EMBL/GenBank/DDBJ databases">
        <title>Sequencing the genomes of 1000 actinobacteria strains.</title>
        <authorList>
            <person name="Klenk H.-P."/>
        </authorList>
    </citation>
    <scope>NUCLEOTIDE SEQUENCE [LARGE SCALE GENOMIC DNA]</scope>
    <source>
        <strain evidence="1 2">DSM 45518</strain>
    </source>
</reference>
<gene>
    <name evidence="1" type="ORF">BKA14_008525</name>
</gene>
<organism evidence="1 2">
    <name type="scientific">Paractinoplanes abujensis</name>
    <dbReference type="NCBI Taxonomy" id="882441"/>
    <lineage>
        <taxon>Bacteria</taxon>
        <taxon>Bacillati</taxon>
        <taxon>Actinomycetota</taxon>
        <taxon>Actinomycetes</taxon>
        <taxon>Micromonosporales</taxon>
        <taxon>Micromonosporaceae</taxon>
        <taxon>Paractinoplanes</taxon>
    </lineage>
</organism>
<protein>
    <submittedName>
        <fullName evidence="1">Uncharacterized protein</fullName>
    </submittedName>
</protein>
<comment type="caution">
    <text evidence="1">The sequence shown here is derived from an EMBL/GenBank/DDBJ whole genome shotgun (WGS) entry which is preliminary data.</text>
</comment>
<dbReference type="AlphaFoldDB" id="A0A7W7G6S8"/>
<sequence length="88" mass="8781">MDQALPTLRECCFLQGVVAQGLLDVGEHVAGYVALEAAFDVAWAQALGGSAFDVGAGGCVVLVSERNRCGLSAAVISSCAALTGPTPG</sequence>
<accession>A0A7W7G6S8</accession>
<dbReference type="EMBL" id="JACHMF010000001">
    <property type="protein sequence ID" value="MBB4698377.1"/>
    <property type="molecule type" value="Genomic_DNA"/>
</dbReference>
<dbReference type="RefSeq" id="WP_184956387.1">
    <property type="nucleotide sequence ID" value="NZ_JACHMF010000001.1"/>
</dbReference>